<gene>
    <name evidence="2" type="ORF">LCGC14_1746330</name>
</gene>
<dbReference type="PANTHER" id="PTHR37423:SF2">
    <property type="entry name" value="MEMBRANE-BOUND LYTIC MUREIN TRANSGLYCOSYLASE C"/>
    <property type="match status" value="1"/>
</dbReference>
<dbReference type="InterPro" id="IPR036779">
    <property type="entry name" value="LysM_dom_sf"/>
</dbReference>
<accession>A0A0F9H567</accession>
<proteinExistence type="predicted"/>
<reference evidence="2" key="1">
    <citation type="journal article" date="2015" name="Nature">
        <title>Complex archaea that bridge the gap between prokaryotes and eukaryotes.</title>
        <authorList>
            <person name="Spang A."/>
            <person name="Saw J.H."/>
            <person name="Jorgensen S.L."/>
            <person name="Zaremba-Niedzwiedzka K."/>
            <person name="Martijn J."/>
            <person name="Lind A.E."/>
            <person name="van Eijk R."/>
            <person name="Schleper C."/>
            <person name="Guy L."/>
            <person name="Ettema T.J."/>
        </authorList>
    </citation>
    <scope>NUCLEOTIDE SEQUENCE</scope>
</reference>
<protein>
    <recommendedName>
        <fullName evidence="1">LysM domain-containing protein</fullName>
    </recommendedName>
</protein>
<name>A0A0F9H567_9ZZZZ</name>
<dbReference type="InterPro" id="IPR008258">
    <property type="entry name" value="Transglycosylase_SLT_dom_1"/>
</dbReference>
<sequence>MDSNRIKLVFIVLLTAFVIPTSASAFKESDLTRAEYVLSLEAEAGSGGEPYEGARYEDVLVVSREAAEMLKLEPSNSCSDHLIIIEEPESPDACTDIETNPFEAGLEDDFDPKVLVNLGLDSYQLGSRAMRYVEKNKKVMSQRIPERFKRYLGRSSRYLRMMKNILREEGIPEDIAYLPLIESGFYTHAYSRSRASGPWQFIRGTGRRYGLKIDWWVDERRDPVKSTRAAARYLKDLHERFGSWSLALAAYNAGEGKIMRALKVTKAKDFWSVMRTMAIKRETFNYVPKFIAAREIALDPEAYGLTDIKYQEDIVYDQVVIEFPMSLDIIARTAGTKEKTIKELNPELRRWSTPPVDKYNLKIPRGSRKTFLANLSKIPAAQRVTVKVHIVRRGDTVSEIAYRYRVPQRSITTYNRLGRRALIRPGQRLIIPVSYKTSSR</sequence>
<dbReference type="SUPFAM" id="SSF54106">
    <property type="entry name" value="LysM domain"/>
    <property type="match status" value="1"/>
</dbReference>
<dbReference type="InterPro" id="IPR023346">
    <property type="entry name" value="Lysozyme-like_dom_sf"/>
</dbReference>
<dbReference type="CDD" id="cd00118">
    <property type="entry name" value="LysM"/>
    <property type="match status" value="1"/>
</dbReference>
<evidence type="ECO:0000259" key="1">
    <source>
        <dbReference type="PROSITE" id="PS51782"/>
    </source>
</evidence>
<dbReference type="EMBL" id="LAZR01016049">
    <property type="protein sequence ID" value="KKM06205.1"/>
    <property type="molecule type" value="Genomic_DNA"/>
</dbReference>
<dbReference type="InterPro" id="IPR018392">
    <property type="entry name" value="LysM"/>
</dbReference>
<dbReference type="AlphaFoldDB" id="A0A0F9H567"/>
<dbReference type="SMART" id="SM00257">
    <property type="entry name" value="LysM"/>
    <property type="match status" value="1"/>
</dbReference>
<feature type="domain" description="LysM" evidence="1">
    <location>
        <begin position="387"/>
        <end position="431"/>
    </location>
</feature>
<dbReference type="Pfam" id="PF01476">
    <property type="entry name" value="LysM"/>
    <property type="match status" value="1"/>
</dbReference>
<organism evidence="2">
    <name type="scientific">marine sediment metagenome</name>
    <dbReference type="NCBI Taxonomy" id="412755"/>
    <lineage>
        <taxon>unclassified sequences</taxon>
        <taxon>metagenomes</taxon>
        <taxon>ecological metagenomes</taxon>
    </lineage>
</organism>
<dbReference type="Gene3D" id="1.10.530.10">
    <property type="match status" value="1"/>
</dbReference>
<dbReference type="SUPFAM" id="SSF53955">
    <property type="entry name" value="Lysozyme-like"/>
    <property type="match status" value="1"/>
</dbReference>
<comment type="caution">
    <text evidence="2">The sequence shown here is derived from an EMBL/GenBank/DDBJ whole genome shotgun (WGS) entry which is preliminary data.</text>
</comment>
<evidence type="ECO:0000313" key="2">
    <source>
        <dbReference type="EMBL" id="KKM06205.1"/>
    </source>
</evidence>
<dbReference type="PANTHER" id="PTHR37423">
    <property type="entry name" value="SOLUBLE LYTIC MUREIN TRANSGLYCOSYLASE-RELATED"/>
    <property type="match status" value="1"/>
</dbReference>
<dbReference type="CDD" id="cd16894">
    <property type="entry name" value="MltD-like"/>
    <property type="match status" value="1"/>
</dbReference>
<dbReference type="PROSITE" id="PS51782">
    <property type="entry name" value="LYSM"/>
    <property type="match status" value="1"/>
</dbReference>
<dbReference type="Gene3D" id="3.10.350.10">
    <property type="entry name" value="LysM domain"/>
    <property type="match status" value="1"/>
</dbReference>
<dbReference type="Pfam" id="PF01464">
    <property type="entry name" value="SLT"/>
    <property type="match status" value="1"/>
</dbReference>